<dbReference type="RefSeq" id="WP_077103193.1">
    <property type="nucleotide sequence ID" value="NZ_LT717701.1"/>
</dbReference>
<keyword evidence="1" id="KW-0812">Transmembrane</keyword>
<feature type="transmembrane region" description="Helical" evidence="1">
    <location>
        <begin position="57"/>
        <end position="78"/>
    </location>
</feature>
<name>A0A2U3NJC7_9MYCO</name>
<evidence type="ECO:0000313" key="2">
    <source>
        <dbReference type="EMBL" id="SPM31523.1"/>
    </source>
</evidence>
<dbReference type="Proteomes" id="UP000241595">
    <property type="component" value="Unassembled WGS sequence"/>
</dbReference>
<accession>A0A2U3NJC7</accession>
<organism evidence="2 3">
    <name type="scientific">Mycobacterium terramassiliense</name>
    <dbReference type="NCBI Taxonomy" id="1841859"/>
    <lineage>
        <taxon>Bacteria</taxon>
        <taxon>Bacillati</taxon>
        <taxon>Actinomycetota</taxon>
        <taxon>Actinomycetes</taxon>
        <taxon>Mycobacteriales</taxon>
        <taxon>Mycobacteriaceae</taxon>
        <taxon>Mycobacterium</taxon>
    </lineage>
</organism>
<feature type="transmembrane region" description="Helical" evidence="1">
    <location>
        <begin position="20"/>
        <end position="45"/>
    </location>
</feature>
<dbReference type="EMBL" id="FTRV01000016">
    <property type="protein sequence ID" value="SPM31523.1"/>
    <property type="molecule type" value="Genomic_DNA"/>
</dbReference>
<reference evidence="2 3" key="1">
    <citation type="submission" date="2017-01" db="EMBL/GenBank/DDBJ databases">
        <authorList>
            <consortium name="Urmite Genomes"/>
        </authorList>
    </citation>
    <scope>NUCLEOTIDE SEQUENCE [LARGE SCALE GENOMIC DNA]</scope>
    <source>
        <strain evidence="2 3">AB308</strain>
    </source>
</reference>
<sequence>MAAEENKESSSKLPDNLLALPLWAAVTALGLLSAGVVVGFIFLLTPLGEAERTAGSGLLVISLPVLSVAIGILGASWARTERIDSMVAGFLRHTVRKKLEIYLVGTKSDKVGDTPYPPLFNRIETFSRSSISSYCHFHLFDDKERRFDILVKSNVFNFEIAFYLHLAAPPAGYTDAHREQSFDYESLKDWSVAATQNPLIALATGTMHGSIAEGYTVYVQARPDENGGIVATYRLRQKLQSNFLTSPYLRRYFSEDAALASYYFFAEALAKGGSTILGGAASYY</sequence>
<keyword evidence="1" id="KW-1133">Transmembrane helix</keyword>
<keyword evidence="3" id="KW-1185">Reference proteome</keyword>
<gene>
    <name evidence="2" type="ORF">MTAB308_5042</name>
</gene>
<proteinExistence type="predicted"/>
<evidence type="ECO:0000313" key="3">
    <source>
        <dbReference type="Proteomes" id="UP000241595"/>
    </source>
</evidence>
<protein>
    <submittedName>
        <fullName evidence="2">Mycobacterium terramassiliense ORFan</fullName>
    </submittedName>
</protein>
<keyword evidence="1" id="KW-0472">Membrane</keyword>
<evidence type="ECO:0000256" key="1">
    <source>
        <dbReference type="SAM" id="Phobius"/>
    </source>
</evidence>
<dbReference type="AlphaFoldDB" id="A0A2U3NJC7"/>